<dbReference type="eggNOG" id="COG5653">
    <property type="taxonomic scope" value="Bacteria"/>
</dbReference>
<organism evidence="2 3">
    <name type="scientific">Parvibaculum lavamentivorans (strain DS-1 / DSM 13023 / NCIMB 13966)</name>
    <dbReference type="NCBI Taxonomy" id="402881"/>
    <lineage>
        <taxon>Bacteria</taxon>
        <taxon>Pseudomonadati</taxon>
        <taxon>Pseudomonadota</taxon>
        <taxon>Alphaproteobacteria</taxon>
        <taxon>Hyphomicrobiales</taxon>
        <taxon>Parvibaculaceae</taxon>
        <taxon>Parvibaculum</taxon>
    </lineage>
</organism>
<dbReference type="HOGENOM" id="CLU_046277_3_0_5"/>
<evidence type="ECO:0000313" key="3">
    <source>
        <dbReference type="Proteomes" id="UP000006377"/>
    </source>
</evidence>
<gene>
    <name evidence="2" type="ordered locus">Plav_2433</name>
</gene>
<reference evidence="2 3" key="1">
    <citation type="journal article" date="2011" name="Stand. Genomic Sci.">
        <title>Complete genome sequence of Parvibaculum lavamentivorans type strain (DS-1(T)).</title>
        <authorList>
            <person name="Schleheck D."/>
            <person name="Weiss M."/>
            <person name="Pitluck S."/>
            <person name="Bruce D."/>
            <person name="Land M.L."/>
            <person name="Han S."/>
            <person name="Saunders E."/>
            <person name="Tapia R."/>
            <person name="Detter C."/>
            <person name="Brettin T."/>
            <person name="Han J."/>
            <person name="Woyke T."/>
            <person name="Goodwin L."/>
            <person name="Pennacchio L."/>
            <person name="Nolan M."/>
            <person name="Cook A.M."/>
            <person name="Kjelleberg S."/>
            <person name="Thomas T."/>
        </authorList>
    </citation>
    <scope>NUCLEOTIDE SEQUENCE [LARGE SCALE GENOMIC DNA]</scope>
    <source>
        <strain evidence="3">DS-1 / DSM 13023 / NCIMB 13966</strain>
    </source>
</reference>
<protein>
    <submittedName>
        <fullName evidence="2">Protein involved in cellulose biosynthesis (CelD)-like protein</fullName>
    </submittedName>
</protein>
<accession>A7HVV9</accession>
<keyword evidence="3" id="KW-1185">Reference proteome</keyword>
<dbReference type="OrthoDB" id="8565998at2"/>
<evidence type="ECO:0000313" key="2">
    <source>
        <dbReference type="EMBL" id="ABS64042.1"/>
    </source>
</evidence>
<evidence type="ECO:0000259" key="1">
    <source>
        <dbReference type="Pfam" id="PF13480"/>
    </source>
</evidence>
<dbReference type="STRING" id="402881.Plav_2433"/>
<dbReference type="InterPro" id="IPR016181">
    <property type="entry name" value="Acyl_CoA_acyltransferase"/>
</dbReference>
<feature type="domain" description="BioF2-like acetyltransferase" evidence="1">
    <location>
        <begin position="211"/>
        <end position="351"/>
    </location>
</feature>
<dbReference type="InterPro" id="IPR038740">
    <property type="entry name" value="BioF2-like_GNAT_dom"/>
</dbReference>
<sequence>MEAVLILQETLFLDQLVYAVGALLTRKPPVEAASVLGVDTHRRFEAAKALAPEWRALEARACGAATAFQSCDFHLVWARHFCDEQTELRLVAVRERGRLVLVWPVAVRRTPFGRVASWAGDPVGQYGDVVAEDAPGRAAWIEAAFLEIAQWGDVDFLNLAGVRADSAIAGWAAGRGSVLGPPTEAPALDSSPFDSAADFNGAGWPQAKRNAKRMKKLASLGDVGFEIVGPGPRAVELMGRAFAFKRHWLEARGHYGRAFADARVEACLMELAGDETARSGLALSHLSVGGETAAVEIGFRHGGSHYAYMGTFSPRFAKHSPGFVVTELTIRACIEDGLGEYDPLPPADDYKLAWSNRRVAVRGYGVVLSWKGYAAYVYAACLRPAAKTLYARLPLKARQALRFLRIQ</sequence>
<dbReference type="RefSeq" id="WP_012111351.1">
    <property type="nucleotide sequence ID" value="NC_009719.1"/>
</dbReference>
<dbReference type="SUPFAM" id="SSF55729">
    <property type="entry name" value="Acyl-CoA N-acyltransferases (Nat)"/>
    <property type="match status" value="1"/>
</dbReference>
<dbReference type="AlphaFoldDB" id="A7HVV9"/>
<dbReference type="Pfam" id="PF13480">
    <property type="entry name" value="Acetyltransf_6"/>
    <property type="match status" value="1"/>
</dbReference>
<proteinExistence type="predicted"/>
<dbReference type="EMBL" id="CP000774">
    <property type="protein sequence ID" value="ABS64042.1"/>
    <property type="molecule type" value="Genomic_DNA"/>
</dbReference>
<name>A7HVV9_PARL1</name>
<dbReference type="Proteomes" id="UP000006377">
    <property type="component" value="Chromosome"/>
</dbReference>
<dbReference type="KEGG" id="pla:Plav_2433"/>